<name>A0ACC3BBT3_9EURO</name>
<organism evidence="1 2">
    <name type="scientific">Aspergillus melleus</name>
    <dbReference type="NCBI Taxonomy" id="138277"/>
    <lineage>
        <taxon>Eukaryota</taxon>
        <taxon>Fungi</taxon>
        <taxon>Dikarya</taxon>
        <taxon>Ascomycota</taxon>
        <taxon>Pezizomycotina</taxon>
        <taxon>Eurotiomycetes</taxon>
        <taxon>Eurotiomycetidae</taxon>
        <taxon>Eurotiales</taxon>
        <taxon>Aspergillaceae</taxon>
        <taxon>Aspergillus</taxon>
        <taxon>Aspergillus subgen. Circumdati</taxon>
    </lineage>
</organism>
<protein>
    <submittedName>
        <fullName evidence="1">Uncharacterized protein</fullName>
    </submittedName>
</protein>
<comment type="caution">
    <text evidence="1">The sequence shown here is derived from an EMBL/GenBank/DDBJ whole genome shotgun (WGS) entry which is preliminary data.</text>
</comment>
<proteinExistence type="predicted"/>
<keyword evidence="2" id="KW-1185">Reference proteome</keyword>
<reference evidence="1 2" key="1">
    <citation type="journal article" date="2023" name="ACS Omega">
        <title>Identification of the Neoaspergillic Acid Biosynthesis Gene Cluster by Establishing an In Vitro CRISPR-Ribonucleoprotein Genetic System in Aspergillus melleus.</title>
        <authorList>
            <person name="Yuan B."/>
            <person name="Grau M.F."/>
            <person name="Murata R.M."/>
            <person name="Torok T."/>
            <person name="Venkateswaran K."/>
            <person name="Stajich J.E."/>
            <person name="Wang C.C.C."/>
        </authorList>
    </citation>
    <scope>NUCLEOTIDE SEQUENCE [LARGE SCALE GENOMIC DNA]</scope>
    <source>
        <strain evidence="1 2">IMV 1140</strain>
    </source>
</reference>
<evidence type="ECO:0000313" key="1">
    <source>
        <dbReference type="EMBL" id="KAK1148043.1"/>
    </source>
</evidence>
<accession>A0ACC3BBT3</accession>
<dbReference type="EMBL" id="JAOPJF010000009">
    <property type="protein sequence ID" value="KAK1148043.1"/>
    <property type="molecule type" value="Genomic_DNA"/>
</dbReference>
<dbReference type="Proteomes" id="UP001177260">
    <property type="component" value="Unassembled WGS sequence"/>
</dbReference>
<gene>
    <name evidence="1" type="ORF">N8T08_010678</name>
</gene>
<sequence>MPERIGGAVVSVATTSLTAGLSDDHRRSSSSRPRLPAVNKSLSYFRPFRHLIGVNKITVHSMHAYPRPDFDRPSLNWTSLDGPWDFIFDDVDIGLSQRWHQNGVPTNVLKHSKRQIQVPYAFQTPASGIGLYEAHEVLWYERPIHDIRTPDERATHHRLLLRFGAVDYDCAVWIDGHAVGGHRGGHVPFDVDVTDAFATVDDASRRLTLRVRDSSYDLTQPRGKQYWGPVPQEIFYTPSSGIWQSVWLESVPRWRLGDSSEGTVLRSDDIDGGRLHARVAVVGRPALNEGSVEIEATLADVAVSKSIAKLPREKDWVGLDVDMHVPDAGTLQTRAPFNVPGSWRDGVALWAPEHPILYDLTIRLYDAQGSQLDEVRTTAGMRRVSWQTGDATFRLNDNPIFQTLVLDQGYWPETGLTPPSQEALRADIEMALKMGINGCRKHQKVEDPVFYYWADRLGFLVWGEIANAYEFSDEYISRYNSEWTEAVKRDINHPSIVAWTPFNESWAYTSLKDNIEQRNHIRSVYYLTNRALDPTRPINDNCGWEHVQTDLTTYHDYSDFPALTATSADFENGILAQKSNRDMFVKPITSGSVVLDPGTQHKPGAPVICSEFGGVNIIPSKGTAAGDRDWGYTTASDPEDLLSRLEKLVMGVVKGGHICGMVYTQLCDIEQEVNGFYSYDRKEKVPAHRVKAIMDAAHKYYFDHVAPK</sequence>
<evidence type="ECO:0000313" key="2">
    <source>
        <dbReference type="Proteomes" id="UP001177260"/>
    </source>
</evidence>